<evidence type="ECO:0000256" key="1">
    <source>
        <dbReference type="SAM" id="MobiDB-lite"/>
    </source>
</evidence>
<feature type="compositionally biased region" description="Basic and acidic residues" evidence="1">
    <location>
        <begin position="1"/>
        <end position="14"/>
    </location>
</feature>
<keyword evidence="3" id="KW-1185">Reference proteome</keyword>
<comment type="caution">
    <text evidence="2">The sequence shown here is derived from an EMBL/GenBank/DDBJ whole genome shotgun (WGS) entry which is preliminary data.</text>
</comment>
<evidence type="ECO:0000313" key="3">
    <source>
        <dbReference type="Proteomes" id="UP001595989"/>
    </source>
</evidence>
<organism evidence="2 3">
    <name type="scientific">Virgibacillus kekensis</name>
    <dbReference type="NCBI Taxonomy" id="202261"/>
    <lineage>
        <taxon>Bacteria</taxon>
        <taxon>Bacillati</taxon>
        <taxon>Bacillota</taxon>
        <taxon>Bacilli</taxon>
        <taxon>Bacillales</taxon>
        <taxon>Bacillaceae</taxon>
        <taxon>Virgibacillus</taxon>
    </lineage>
</organism>
<name>A0ABV9DP90_9BACI</name>
<evidence type="ECO:0008006" key="4">
    <source>
        <dbReference type="Google" id="ProtNLM"/>
    </source>
</evidence>
<gene>
    <name evidence="2" type="ORF">ACFO3D_16720</name>
</gene>
<protein>
    <recommendedName>
        <fullName evidence="4">DUF4025 domain-containing protein</fullName>
    </recommendedName>
</protein>
<dbReference type="Proteomes" id="UP001595989">
    <property type="component" value="Unassembled WGS sequence"/>
</dbReference>
<feature type="compositionally biased region" description="Basic and acidic residues" evidence="1">
    <location>
        <begin position="25"/>
        <end position="34"/>
    </location>
</feature>
<feature type="compositionally biased region" description="Polar residues" evidence="1">
    <location>
        <begin position="35"/>
        <end position="44"/>
    </location>
</feature>
<evidence type="ECO:0000313" key="2">
    <source>
        <dbReference type="EMBL" id="MFC4559830.1"/>
    </source>
</evidence>
<proteinExistence type="predicted"/>
<accession>A0ABV9DP90</accession>
<sequence length="52" mass="5932">MDKNQLKHQDDRPKVAPGIDPDDSFGEKATEAEVKNNQSTQVTRLTLDEYEE</sequence>
<feature type="region of interest" description="Disordered" evidence="1">
    <location>
        <begin position="1"/>
        <end position="52"/>
    </location>
</feature>
<dbReference type="EMBL" id="JBHSFU010000011">
    <property type="protein sequence ID" value="MFC4559830.1"/>
    <property type="molecule type" value="Genomic_DNA"/>
</dbReference>
<reference evidence="3" key="1">
    <citation type="journal article" date="2019" name="Int. J. Syst. Evol. Microbiol.">
        <title>The Global Catalogue of Microorganisms (GCM) 10K type strain sequencing project: providing services to taxonomists for standard genome sequencing and annotation.</title>
        <authorList>
            <consortium name="The Broad Institute Genomics Platform"/>
            <consortium name="The Broad Institute Genome Sequencing Center for Infectious Disease"/>
            <person name="Wu L."/>
            <person name="Ma J."/>
        </authorList>
    </citation>
    <scope>NUCLEOTIDE SEQUENCE [LARGE SCALE GENOMIC DNA]</scope>
    <source>
        <strain evidence="3">CGMCC 4.7426</strain>
    </source>
</reference>
<dbReference type="RefSeq" id="WP_390298770.1">
    <property type="nucleotide sequence ID" value="NZ_JBHSFU010000011.1"/>
</dbReference>